<evidence type="ECO:0000313" key="5">
    <source>
        <dbReference type="Proteomes" id="UP000186817"/>
    </source>
</evidence>
<feature type="transmembrane region" description="Helical" evidence="2">
    <location>
        <begin position="63"/>
        <end position="84"/>
    </location>
</feature>
<dbReference type="SUPFAM" id="SSF57850">
    <property type="entry name" value="RING/U-box"/>
    <property type="match status" value="1"/>
</dbReference>
<keyword evidence="2" id="KW-1133">Transmembrane helix</keyword>
<dbReference type="OrthoDB" id="21204at2759"/>
<dbReference type="Gene3D" id="3.30.40.10">
    <property type="entry name" value="Zinc/RING finger domain, C3HC4 (zinc finger)"/>
    <property type="match status" value="1"/>
</dbReference>
<keyword evidence="5" id="KW-1185">Reference proteome</keyword>
<dbReference type="AlphaFoldDB" id="A0A1Q9F455"/>
<dbReference type="EMBL" id="LSRX01000015">
    <property type="protein sequence ID" value="OLQ14456.1"/>
    <property type="molecule type" value="Genomic_DNA"/>
</dbReference>
<dbReference type="GO" id="GO:0008270">
    <property type="term" value="F:zinc ion binding"/>
    <property type="evidence" value="ECO:0007669"/>
    <property type="project" value="UniProtKB-KW"/>
</dbReference>
<organism evidence="4 5">
    <name type="scientific">Symbiodinium microadriaticum</name>
    <name type="common">Dinoflagellate</name>
    <name type="synonym">Zooxanthella microadriatica</name>
    <dbReference type="NCBI Taxonomy" id="2951"/>
    <lineage>
        <taxon>Eukaryota</taxon>
        <taxon>Sar</taxon>
        <taxon>Alveolata</taxon>
        <taxon>Dinophyceae</taxon>
        <taxon>Suessiales</taxon>
        <taxon>Symbiodiniaceae</taxon>
        <taxon>Symbiodinium</taxon>
    </lineage>
</organism>
<dbReference type="InterPro" id="IPR001841">
    <property type="entry name" value="Znf_RING"/>
</dbReference>
<accession>A0A1Q9F455</accession>
<keyword evidence="2" id="KW-0812">Transmembrane</keyword>
<proteinExistence type="predicted"/>
<dbReference type="Proteomes" id="UP000186817">
    <property type="component" value="Unassembled WGS sequence"/>
</dbReference>
<feature type="domain" description="RING-type" evidence="3">
    <location>
        <begin position="157"/>
        <end position="187"/>
    </location>
</feature>
<reference evidence="4 5" key="1">
    <citation type="submission" date="2016-02" db="EMBL/GenBank/DDBJ databases">
        <title>Genome analysis of coral dinoflagellate symbionts highlights evolutionary adaptations to a symbiotic lifestyle.</title>
        <authorList>
            <person name="Aranda M."/>
            <person name="Li Y."/>
            <person name="Liew Y.J."/>
            <person name="Baumgarten S."/>
            <person name="Simakov O."/>
            <person name="Wilson M."/>
            <person name="Piel J."/>
            <person name="Ashoor H."/>
            <person name="Bougouffa S."/>
            <person name="Bajic V.B."/>
            <person name="Ryu T."/>
            <person name="Ravasi T."/>
            <person name="Bayer T."/>
            <person name="Micklem G."/>
            <person name="Kim H."/>
            <person name="Bhak J."/>
            <person name="Lajeunesse T.C."/>
            <person name="Voolstra C.R."/>
        </authorList>
    </citation>
    <scope>NUCLEOTIDE SEQUENCE [LARGE SCALE GENOMIC DNA]</scope>
    <source>
        <strain evidence="4 5">CCMP2467</strain>
    </source>
</reference>
<sequence>MRRLLMPAWPDRAMMHSLCCYGMTLKKMLLVFVLAASSLVLIVLATALVLHPDMHESNEESRWIVVLIYPIALSTLTGAICIAVDHRAVVHWEEPTPLPVAQRKEVRRVWASEIFSNLQMSRPEFCSHSAQRGPPAEWAAPCPAPWMPCNPVVVKTCLCCLDDFEESNQVAILPCGHIFHEACIKSWSLSLAEAAGAA</sequence>
<dbReference type="PROSITE" id="PS50089">
    <property type="entry name" value="ZF_RING_2"/>
    <property type="match status" value="1"/>
</dbReference>
<evidence type="ECO:0000256" key="2">
    <source>
        <dbReference type="SAM" id="Phobius"/>
    </source>
</evidence>
<evidence type="ECO:0000313" key="4">
    <source>
        <dbReference type="EMBL" id="OLQ14456.1"/>
    </source>
</evidence>
<keyword evidence="1" id="KW-0863">Zinc-finger</keyword>
<gene>
    <name evidence="4" type="ORF">AK812_SmicGene1435</name>
</gene>
<comment type="caution">
    <text evidence="4">The sequence shown here is derived from an EMBL/GenBank/DDBJ whole genome shotgun (WGS) entry which is preliminary data.</text>
</comment>
<keyword evidence="1" id="KW-0479">Metal-binding</keyword>
<keyword evidence="1" id="KW-0862">Zinc</keyword>
<protein>
    <recommendedName>
        <fullName evidence="3">RING-type domain-containing protein</fullName>
    </recommendedName>
</protein>
<dbReference type="Pfam" id="PF13639">
    <property type="entry name" value="zf-RING_2"/>
    <property type="match status" value="1"/>
</dbReference>
<evidence type="ECO:0000256" key="1">
    <source>
        <dbReference type="PROSITE-ProRule" id="PRU00175"/>
    </source>
</evidence>
<keyword evidence="2" id="KW-0472">Membrane</keyword>
<name>A0A1Q9F455_SYMMI</name>
<dbReference type="InterPro" id="IPR013083">
    <property type="entry name" value="Znf_RING/FYVE/PHD"/>
</dbReference>
<evidence type="ECO:0000259" key="3">
    <source>
        <dbReference type="PROSITE" id="PS50089"/>
    </source>
</evidence>